<protein>
    <recommendedName>
        <fullName evidence="4">DNA-binding protein RHL1</fullName>
    </recommendedName>
</protein>
<proteinExistence type="predicted"/>
<organism evidence="2 3">
    <name type="scientific">Chlamydomonas eustigma</name>
    <dbReference type="NCBI Taxonomy" id="1157962"/>
    <lineage>
        <taxon>Eukaryota</taxon>
        <taxon>Viridiplantae</taxon>
        <taxon>Chlorophyta</taxon>
        <taxon>core chlorophytes</taxon>
        <taxon>Chlorophyceae</taxon>
        <taxon>CS clade</taxon>
        <taxon>Chlamydomonadales</taxon>
        <taxon>Chlamydomonadaceae</taxon>
        <taxon>Chlamydomonas</taxon>
    </lineage>
</organism>
<dbReference type="PANTHER" id="PTHR35698:SF2">
    <property type="entry name" value="DNA-BINDING PROTEIN RHL1"/>
    <property type="match status" value="1"/>
</dbReference>
<dbReference type="EMBL" id="BEGY01000123">
    <property type="protein sequence ID" value="GAX84372.1"/>
    <property type="molecule type" value="Genomic_DNA"/>
</dbReference>
<dbReference type="OrthoDB" id="568248at2759"/>
<dbReference type="AlphaFoldDB" id="A0A250XN82"/>
<feature type="region of interest" description="Disordered" evidence="1">
    <location>
        <begin position="201"/>
        <end position="251"/>
    </location>
</feature>
<sequence>MPPKEKKLDNDHVSGPAHKGFQIESKRLKDKALKTGLLTEEKFKQSEQLLASKALTKCNGYDIVKKSSARKSRYLVVINAQLAPAAAGRMGTLSNLDSKNPVMYLEFPQGRIKMLGTLLFPRSRYITLKSGSGQLLCEDVFESLLVFSEAWWVGGKDENPEEKRLPMPPELYSHKSHQGYHFTYGAQAACKKADAKARAVGPIETEDQGIDSQVDPDSQPVKRQRRSSVYRSYVDVGDGVNESDEEKDDLKPKIQTKVNKGASKHVKQSLLSFKTKEEMKDGVEGVKRLEGLAGIVGMNLGQLSSPSGIIINDSDEDAVLHRPRATSTMQGEGRRSPASVRRSSIDLVTDSGEDENAEKASSDKKQNLKCGMQRENRKRVSGSKVNRGDYINSPLSQPSSRKNPRGSTRVFALSSDDDACHASGGRRRLASRPASTVAKAKYISAIKETGNHEGEGMSDKEESEVGDDDDDDDDYKASE</sequence>
<accession>A0A250XN82</accession>
<feature type="compositionally biased region" description="Basic and acidic residues" evidence="1">
    <location>
        <begin position="1"/>
        <end position="12"/>
    </location>
</feature>
<feature type="region of interest" description="Disordered" evidence="1">
    <location>
        <begin position="322"/>
        <end position="479"/>
    </location>
</feature>
<comment type="caution">
    <text evidence="2">The sequence shown here is derived from an EMBL/GenBank/DDBJ whole genome shotgun (WGS) entry which is preliminary data.</text>
</comment>
<reference evidence="2 3" key="1">
    <citation type="submission" date="2017-08" db="EMBL/GenBank/DDBJ databases">
        <title>Acidophilic green algal genome provides insights into adaptation to an acidic environment.</title>
        <authorList>
            <person name="Hirooka S."/>
            <person name="Hirose Y."/>
            <person name="Kanesaki Y."/>
            <person name="Higuchi S."/>
            <person name="Fujiwara T."/>
            <person name="Onuma R."/>
            <person name="Era A."/>
            <person name="Ohbayashi R."/>
            <person name="Uzuka A."/>
            <person name="Nozaki H."/>
            <person name="Yoshikawa H."/>
            <person name="Miyagishima S.Y."/>
        </authorList>
    </citation>
    <scope>NUCLEOTIDE SEQUENCE [LARGE SCALE GENOMIC DNA]</scope>
    <source>
        <strain evidence="2 3">NIES-2499</strain>
    </source>
</reference>
<dbReference type="STRING" id="1157962.A0A250XN82"/>
<dbReference type="Proteomes" id="UP000232323">
    <property type="component" value="Unassembled WGS sequence"/>
</dbReference>
<feature type="compositionally biased region" description="Basic and acidic residues" evidence="1">
    <location>
        <begin position="357"/>
        <end position="366"/>
    </location>
</feature>
<evidence type="ECO:0000313" key="3">
    <source>
        <dbReference type="Proteomes" id="UP000232323"/>
    </source>
</evidence>
<feature type="compositionally biased region" description="Acidic residues" evidence="1">
    <location>
        <begin position="461"/>
        <end position="479"/>
    </location>
</feature>
<gene>
    <name evidence="2" type="ORF">CEUSTIGMA_g11794.t1</name>
</gene>
<evidence type="ECO:0000256" key="1">
    <source>
        <dbReference type="SAM" id="MobiDB-lite"/>
    </source>
</evidence>
<name>A0A250XN82_9CHLO</name>
<evidence type="ECO:0008006" key="4">
    <source>
        <dbReference type="Google" id="ProtNLM"/>
    </source>
</evidence>
<dbReference type="GO" id="GO:0042023">
    <property type="term" value="P:DNA endoreduplication"/>
    <property type="evidence" value="ECO:0007669"/>
    <property type="project" value="InterPro"/>
</dbReference>
<feature type="region of interest" description="Disordered" evidence="1">
    <location>
        <begin position="1"/>
        <end position="21"/>
    </location>
</feature>
<keyword evidence="3" id="KW-1185">Reference proteome</keyword>
<dbReference type="GO" id="GO:0003677">
    <property type="term" value="F:DNA binding"/>
    <property type="evidence" value="ECO:0007669"/>
    <property type="project" value="InterPro"/>
</dbReference>
<dbReference type="PANTHER" id="PTHR35698">
    <property type="entry name" value="DNA-BINDING PROTEIN RHL1"/>
    <property type="match status" value="1"/>
</dbReference>
<evidence type="ECO:0000313" key="2">
    <source>
        <dbReference type="EMBL" id="GAX84372.1"/>
    </source>
</evidence>
<dbReference type="InterPro" id="IPR038859">
    <property type="entry name" value="RHL1"/>
</dbReference>
<feature type="compositionally biased region" description="Basic and acidic residues" evidence="1">
    <location>
        <begin position="449"/>
        <end position="460"/>
    </location>
</feature>